<sequence>MTIVHLHSDNLLTVTQLRARRGRRPRASGPSSLAGGNGDWTQNNASSAIVPAANIQRTNSVQAVPQPVQHALAPAAGAPPHNRQVEDPTPNPQVEVPTPVEVATDPPTSQVETTHKEDQDTGLKEVERFLRTCNPSLIHLLDHLAHYGCVDADFLKFLARRAARLKEEDFLSYLRNHFSNGLIEGQNDLTEMEILVLTEGLLTMRGG</sequence>
<dbReference type="Proteomes" id="UP000054477">
    <property type="component" value="Unassembled WGS sequence"/>
</dbReference>
<reference evidence="2 3" key="1">
    <citation type="submission" date="2014-04" db="EMBL/GenBank/DDBJ databases">
        <authorList>
            <consortium name="DOE Joint Genome Institute"/>
            <person name="Kuo A."/>
            <person name="Kohler A."/>
            <person name="Nagy L.G."/>
            <person name="Floudas D."/>
            <person name="Copeland A."/>
            <person name="Barry K.W."/>
            <person name="Cichocki N."/>
            <person name="Veneault-Fourrey C."/>
            <person name="LaButti K."/>
            <person name="Lindquist E.A."/>
            <person name="Lipzen A."/>
            <person name="Lundell T."/>
            <person name="Morin E."/>
            <person name="Murat C."/>
            <person name="Sun H."/>
            <person name="Tunlid A."/>
            <person name="Henrissat B."/>
            <person name="Grigoriev I.V."/>
            <person name="Hibbett D.S."/>
            <person name="Martin F."/>
            <person name="Nordberg H.P."/>
            <person name="Cantor M.N."/>
            <person name="Hua S.X."/>
        </authorList>
    </citation>
    <scope>NUCLEOTIDE SEQUENCE [LARGE SCALE GENOMIC DNA]</scope>
    <source>
        <strain evidence="2 3">LaAM-08-1</strain>
    </source>
</reference>
<reference evidence="3" key="2">
    <citation type="submission" date="2015-01" db="EMBL/GenBank/DDBJ databases">
        <title>Evolutionary Origins and Diversification of the Mycorrhizal Mutualists.</title>
        <authorList>
            <consortium name="DOE Joint Genome Institute"/>
            <consortium name="Mycorrhizal Genomics Consortium"/>
            <person name="Kohler A."/>
            <person name="Kuo A."/>
            <person name="Nagy L.G."/>
            <person name="Floudas D."/>
            <person name="Copeland A."/>
            <person name="Barry K.W."/>
            <person name="Cichocki N."/>
            <person name="Veneault-Fourrey C."/>
            <person name="LaButti K."/>
            <person name="Lindquist E.A."/>
            <person name="Lipzen A."/>
            <person name="Lundell T."/>
            <person name="Morin E."/>
            <person name="Murat C."/>
            <person name="Riley R."/>
            <person name="Ohm R."/>
            <person name="Sun H."/>
            <person name="Tunlid A."/>
            <person name="Henrissat B."/>
            <person name="Grigoriev I.V."/>
            <person name="Hibbett D.S."/>
            <person name="Martin F."/>
        </authorList>
    </citation>
    <scope>NUCLEOTIDE SEQUENCE [LARGE SCALE GENOMIC DNA]</scope>
    <source>
        <strain evidence="3">LaAM-08-1</strain>
    </source>
</reference>
<evidence type="ECO:0000313" key="2">
    <source>
        <dbReference type="EMBL" id="KIJ99197.1"/>
    </source>
</evidence>
<accession>A0A0C9XTE1</accession>
<feature type="region of interest" description="Disordered" evidence="1">
    <location>
        <begin position="73"/>
        <end position="97"/>
    </location>
</feature>
<dbReference type="AlphaFoldDB" id="A0A0C9XTE1"/>
<evidence type="ECO:0000256" key="1">
    <source>
        <dbReference type="SAM" id="MobiDB-lite"/>
    </source>
</evidence>
<keyword evidence="3" id="KW-1185">Reference proteome</keyword>
<gene>
    <name evidence="2" type="ORF">K443DRAFT_179133</name>
</gene>
<feature type="region of interest" description="Disordered" evidence="1">
    <location>
        <begin position="102"/>
        <end position="121"/>
    </location>
</feature>
<dbReference type="HOGENOM" id="CLU_1326559_0_0_1"/>
<protein>
    <submittedName>
        <fullName evidence="2">Uncharacterized protein</fullName>
    </submittedName>
</protein>
<proteinExistence type="predicted"/>
<dbReference type="EMBL" id="KN838652">
    <property type="protein sequence ID" value="KIJ99197.1"/>
    <property type="molecule type" value="Genomic_DNA"/>
</dbReference>
<organism evidence="2 3">
    <name type="scientific">Laccaria amethystina LaAM-08-1</name>
    <dbReference type="NCBI Taxonomy" id="1095629"/>
    <lineage>
        <taxon>Eukaryota</taxon>
        <taxon>Fungi</taxon>
        <taxon>Dikarya</taxon>
        <taxon>Basidiomycota</taxon>
        <taxon>Agaricomycotina</taxon>
        <taxon>Agaricomycetes</taxon>
        <taxon>Agaricomycetidae</taxon>
        <taxon>Agaricales</taxon>
        <taxon>Agaricineae</taxon>
        <taxon>Hydnangiaceae</taxon>
        <taxon>Laccaria</taxon>
    </lineage>
</organism>
<evidence type="ECO:0000313" key="3">
    <source>
        <dbReference type="Proteomes" id="UP000054477"/>
    </source>
</evidence>
<feature type="region of interest" description="Disordered" evidence="1">
    <location>
        <begin position="16"/>
        <end position="44"/>
    </location>
</feature>
<name>A0A0C9XTE1_9AGAR</name>